<keyword evidence="3" id="KW-1185">Reference proteome</keyword>
<dbReference type="PANTHER" id="PTHR31286">
    <property type="entry name" value="GLYCINE-RICH CELL WALL STRUCTURAL PROTEIN 1.8-LIKE"/>
    <property type="match status" value="1"/>
</dbReference>
<protein>
    <recommendedName>
        <fullName evidence="1">DUF4283 domain-containing protein</fullName>
    </recommendedName>
</protein>
<dbReference type="PANTHER" id="PTHR31286:SF178">
    <property type="entry name" value="DUF4283 DOMAIN-CONTAINING PROTEIN"/>
    <property type="match status" value="1"/>
</dbReference>
<sequence>MGKRYNSRIPGMESDIALKLQKFSLSVKEQLGVDIEDEDIVKSKDECKRSLFGKVLGNKKVNYTGLKNTMLSVWPIEEPFVLRELVFNLFQFVFRNKEDLMRVVEGRVWSFDSQWIILKEWKEGLNIKEEKFVEVDLWVQVWNLPARLVLPSRVEDREGFLCCQGCFDFRNG</sequence>
<accession>A0ABR0TXG6</accession>
<feature type="domain" description="DUF4283" evidence="1">
    <location>
        <begin position="44"/>
        <end position="127"/>
    </location>
</feature>
<dbReference type="Proteomes" id="UP001318860">
    <property type="component" value="Unassembled WGS sequence"/>
</dbReference>
<evidence type="ECO:0000259" key="1">
    <source>
        <dbReference type="Pfam" id="PF14111"/>
    </source>
</evidence>
<proteinExistence type="predicted"/>
<gene>
    <name evidence="2" type="ORF">DH2020_007234</name>
</gene>
<evidence type="ECO:0000313" key="3">
    <source>
        <dbReference type="Proteomes" id="UP001318860"/>
    </source>
</evidence>
<dbReference type="InterPro" id="IPR040256">
    <property type="entry name" value="At4g02000-like"/>
</dbReference>
<dbReference type="Pfam" id="PF14111">
    <property type="entry name" value="DUF4283"/>
    <property type="match status" value="1"/>
</dbReference>
<evidence type="ECO:0000313" key="2">
    <source>
        <dbReference type="EMBL" id="KAK6114965.1"/>
    </source>
</evidence>
<dbReference type="EMBL" id="JABTTQ020003506">
    <property type="protein sequence ID" value="KAK6114965.1"/>
    <property type="molecule type" value="Genomic_DNA"/>
</dbReference>
<comment type="caution">
    <text evidence="2">The sequence shown here is derived from an EMBL/GenBank/DDBJ whole genome shotgun (WGS) entry which is preliminary data.</text>
</comment>
<dbReference type="InterPro" id="IPR025558">
    <property type="entry name" value="DUF4283"/>
</dbReference>
<name>A0ABR0TXG6_REHGL</name>
<organism evidence="2 3">
    <name type="scientific">Rehmannia glutinosa</name>
    <name type="common">Chinese foxglove</name>
    <dbReference type="NCBI Taxonomy" id="99300"/>
    <lineage>
        <taxon>Eukaryota</taxon>
        <taxon>Viridiplantae</taxon>
        <taxon>Streptophyta</taxon>
        <taxon>Embryophyta</taxon>
        <taxon>Tracheophyta</taxon>
        <taxon>Spermatophyta</taxon>
        <taxon>Magnoliopsida</taxon>
        <taxon>eudicotyledons</taxon>
        <taxon>Gunneridae</taxon>
        <taxon>Pentapetalae</taxon>
        <taxon>asterids</taxon>
        <taxon>lamiids</taxon>
        <taxon>Lamiales</taxon>
        <taxon>Orobanchaceae</taxon>
        <taxon>Rehmannieae</taxon>
        <taxon>Rehmannia</taxon>
    </lineage>
</organism>
<reference evidence="2 3" key="1">
    <citation type="journal article" date="2021" name="Comput. Struct. Biotechnol. J.">
        <title>De novo genome assembly of the potent medicinal plant Rehmannia glutinosa using nanopore technology.</title>
        <authorList>
            <person name="Ma L."/>
            <person name="Dong C."/>
            <person name="Song C."/>
            <person name="Wang X."/>
            <person name="Zheng X."/>
            <person name="Niu Y."/>
            <person name="Chen S."/>
            <person name="Feng W."/>
        </authorList>
    </citation>
    <scope>NUCLEOTIDE SEQUENCE [LARGE SCALE GENOMIC DNA]</scope>
    <source>
        <strain evidence="2">DH-2019</strain>
    </source>
</reference>